<dbReference type="Pfam" id="PF02518">
    <property type="entry name" value="HATPase_c"/>
    <property type="match status" value="1"/>
</dbReference>
<dbReference type="InterPro" id="IPR001789">
    <property type="entry name" value="Sig_transdc_resp-reg_receiver"/>
</dbReference>
<dbReference type="InterPro" id="IPR005467">
    <property type="entry name" value="His_kinase_dom"/>
</dbReference>
<name>A0A516SBV4_9NEIS</name>
<dbReference type="EMBL" id="CP041730">
    <property type="protein sequence ID" value="QDQ25548.1"/>
    <property type="molecule type" value="Genomic_DNA"/>
</dbReference>
<dbReference type="SMART" id="SM00387">
    <property type="entry name" value="HATPase_c"/>
    <property type="match status" value="1"/>
</dbReference>
<dbReference type="InterPro" id="IPR035965">
    <property type="entry name" value="PAS-like_dom_sf"/>
</dbReference>
<dbReference type="Gene3D" id="1.10.287.130">
    <property type="match status" value="1"/>
</dbReference>
<dbReference type="InterPro" id="IPR000014">
    <property type="entry name" value="PAS"/>
</dbReference>
<evidence type="ECO:0000256" key="18">
    <source>
        <dbReference type="PROSITE-ProRule" id="PRU00110"/>
    </source>
</evidence>
<evidence type="ECO:0000256" key="10">
    <source>
        <dbReference type="ARBA" id="ARBA00022840"/>
    </source>
</evidence>
<proteinExistence type="predicted"/>
<dbReference type="NCBIfam" id="TIGR00229">
    <property type="entry name" value="sensory_box"/>
    <property type="match status" value="1"/>
</dbReference>
<keyword evidence="4" id="KW-1003">Cell membrane</keyword>
<dbReference type="EC" id="2.7.13.3" evidence="3"/>
<dbReference type="InterPro" id="IPR004358">
    <property type="entry name" value="Sig_transdc_His_kin-like_C"/>
</dbReference>
<comment type="subunit">
    <text evidence="15">At low DSF concentrations, interacts with RpfF.</text>
</comment>
<organism evidence="25 26">
    <name type="scientific">Chitinimonas arctica</name>
    <dbReference type="NCBI Taxonomy" id="2594795"/>
    <lineage>
        <taxon>Bacteria</taxon>
        <taxon>Pseudomonadati</taxon>
        <taxon>Pseudomonadota</taxon>
        <taxon>Betaproteobacteria</taxon>
        <taxon>Neisseriales</taxon>
        <taxon>Chitinibacteraceae</taxon>
        <taxon>Chitinimonas</taxon>
    </lineage>
</organism>
<dbReference type="SMART" id="SM00091">
    <property type="entry name" value="PAS"/>
    <property type="match status" value="2"/>
</dbReference>
<evidence type="ECO:0000256" key="11">
    <source>
        <dbReference type="ARBA" id="ARBA00022989"/>
    </source>
</evidence>
<dbReference type="PROSITE" id="PS50113">
    <property type="entry name" value="PAC"/>
    <property type="match status" value="1"/>
</dbReference>
<evidence type="ECO:0000256" key="15">
    <source>
        <dbReference type="ARBA" id="ARBA00064003"/>
    </source>
</evidence>
<accession>A0A516SBV4</accession>
<protein>
    <recommendedName>
        <fullName evidence="16">Sensory/regulatory protein RpfC</fullName>
        <ecNumber evidence="3">2.7.13.3</ecNumber>
    </recommendedName>
    <alternativeName>
        <fullName evidence="17">Virulence sensor protein BvgS</fullName>
    </alternativeName>
</protein>
<keyword evidence="9" id="KW-0418">Kinase</keyword>
<dbReference type="Proteomes" id="UP000317550">
    <property type="component" value="Chromosome"/>
</dbReference>
<dbReference type="Pfam" id="PF01627">
    <property type="entry name" value="Hpt"/>
    <property type="match status" value="1"/>
</dbReference>
<evidence type="ECO:0000256" key="5">
    <source>
        <dbReference type="ARBA" id="ARBA00022553"/>
    </source>
</evidence>
<evidence type="ECO:0000256" key="19">
    <source>
        <dbReference type="PROSITE-ProRule" id="PRU00169"/>
    </source>
</evidence>
<dbReference type="PRINTS" id="PR00344">
    <property type="entry name" value="BCTRLSENSOR"/>
</dbReference>
<dbReference type="InterPro" id="IPR011006">
    <property type="entry name" value="CheY-like_superfamily"/>
</dbReference>
<feature type="coiled-coil region" evidence="20">
    <location>
        <begin position="358"/>
        <end position="385"/>
    </location>
</feature>
<dbReference type="InterPro" id="IPR003661">
    <property type="entry name" value="HisK_dim/P_dom"/>
</dbReference>
<evidence type="ECO:0000256" key="6">
    <source>
        <dbReference type="ARBA" id="ARBA00022679"/>
    </source>
</evidence>
<evidence type="ECO:0000256" key="12">
    <source>
        <dbReference type="ARBA" id="ARBA00023012"/>
    </source>
</evidence>
<dbReference type="PROSITE" id="PS50110">
    <property type="entry name" value="RESPONSE_REGULATORY"/>
    <property type="match status" value="1"/>
</dbReference>
<dbReference type="InterPro" id="IPR008207">
    <property type="entry name" value="Sig_transdc_His_kin_Hpt_dom"/>
</dbReference>
<keyword evidence="13" id="KW-0472">Membrane</keyword>
<dbReference type="InterPro" id="IPR036641">
    <property type="entry name" value="HPT_dom_sf"/>
</dbReference>
<keyword evidence="6" id="KW-0808">Transferase</keyword>
<evidence type="ECO:0000256" key="16">
    <source>
        <dbReference type="ARBA" id="ARBA00068150"/>
    </source>
</evidence>
<feature type="modified residue" description="Phosphohistidine" evidence="18">
    <location>
        <position position="810"/>
    </location>
</feature>
<keyword evidence="12" id="KW-0902">Two-component regulatory system</keyword>
<dbReference type="PANTHER" id="PTHR45339:SF1">
    <property type="entry name" value="HYBRID SIGNAL TRANSDUCTION HISTIDINE KINASE J"/>
    <property type="match status" value="1"/>
</dbReference>
<feature type="domain" description="Histidine kinase" evidence="21">
    <location>
        <begin position="385"/>
        <end position="606"/>
    </location>
</feature>
<dbReference type="InterPro" id="IPR036097">
    <property type="entry name" value="HisK_dim/P_sf"/>
</dbReference>
<evidence type="ECO:0000256" key="3">
    <source>
        <dbReference type="ARBA" id="ARBA00012438"/>
    </source>
</evidence>
<dbReference type="PROSITE" id="PS50109">
    <property type="entry name" value="HIS_KIN"/>
    <property type="match status" value="1"/>
</dbReference>
<dbReference type="CDD" id="cd17546">
    <property type="entry name" value="REC_hyHK_CKI1_RcsC-like"/>
    <property type="match status" value="1"/>
</dbReference>
<dbReference type="PROSITE" id="PS50894">
    <property type="entry name" value="HPT"/>
    <property type="match status" value="1"/>
</dbReference>
<evidence type="ECO:0000256" key="9">
    <source>
        <dbReference type="ARBA" id="ARBA00022777"/>
    </source>
</evidence>
<dbReference type="Pfam" id="PF00072">
    <property type="entry name" value="Response_reg"/>
    <property type="match status" value="1"/>
</dbReference>
<keyword evidence="20" id="KW-0175">Coiled coil</keyword>
<dbReference type="InterPro" id="IPR003594">
    <property type="entry name" value="HATPase_dom"/>
</dbReference>
<gene>
    <name evidence="25" type="ORF">FNU76_03810</name>
</gene>
<dbReference type="SUPFAM" id="SSF55785">
    <property type="entry name" value="PYP-like sensor domain (PAS domain)"/>
    <property type="match status" value="2"/>
</dbReference>
<dbReference type="GO" id="GO:0000155">
    <property type="term" value="F:phosphorelay sensor kinase activity"/>
    <property type="evidence" value="ECO:0007669"/>
    <property type="project" value="InterPro"/>
</dbReference>
<comment type="catalytic activity">
    <reaction evidence="1">
        <text>ATP + protein L-histidine = ADP + protein N-phospho-L-histidine.</text>
        <dbReference type="EC" id="2.7.13.3"/>
    </reaction>
</comment>
<dbReference type="GO" id="GO:0005524">
    <property type="term" value="F:ATP binding"/>
    <property type="evidence" value="ECO:0007669"/>
    <property type="project" value="UniProtKB-KW"/>
</dbReference>
<dbReference type="SUPFAM" id="SSF52172">
    <property type="entry name" value="CheY-like"/>
    <property type="match status" value="1"/>
</dbReference>
<feature type="modified residue" description="4-aspartylphosphate" evidence="19">
    <location>
        <position position="674"/>
    </location>
</feature>
<keyword evidence="5 19" id="KW-0597">Phosphoprotein</keyword>
<feature type="domain" description="PAC" evidence="23">
    <location>
        <begin position="317"/>
        <end position="367"/>
    </location>
</feature>
<sequence>MASLAWTDLDAYAWLDTPVWVYDPASRRFAWANAAAASLWSAENPATLQARDMSVWAEGAAPLLSELREQIASQGRARADWRLDWADKSIDVVLAAVPIVMPHGGAGLCCHAQRQDAARIDPAAMRGVEAVLHFSLAVMMFDMEGRILMRNPAALRAFPQLDLQMGTFFNALLDDPFESRRIWQAAMEYGADQGERRFTAKPTPRWYAYSLHRVMDPVSNEVAMLLTAQDVTERMQSEQKFKVLFEQSANPMLLYDPHSHRVIDCNRAASQAMRLATRNQLIDTDPTRFFPVRQPDGSDSLQQAAEAAERAIKLGWHRYEWQYLRADGTEFLVEITLSPVTVGDSQLLLAIWYDMSFRKLIERQMLEAKEEAEAANRAKSQFLANMSHEIRTPLNAIVGMTGLLLDGDLAESQRQWLEMVRFSSESLVELVGDILDFSRIEAGKLSIEVRAFDFRAMVARTCELLRFNAEDKGLVLSLSMEPTLPRWVEADEGRLRQVLVNLLGNAVKFTEQGRVGLHLRCAREEGGVAWVEVTVRDTGIGIEPEKLGSIFDAFAQADDSISRRYGGSGLGLTISRRLIRAMGGEMSVRSTLGRGSVFNFKVPLKLAEAGAEPEIRPDGVATALRILLAEDNLLNQKLACALLERDGHQVRLARHGGAAVDHFVNETFDLILMDMQMPEMDGLAATRAIRALEGDIHLPIIAMTANALPEDRERCLAAGMDDFLSKPISLAKLRAVLARVANLRDAVAPMSVEKAAMPFDRETALASCGGNAALLAEMLNLFRAEWPARRAGLEAALVAEDLLTLQQETHTLRGSLGALAASIAAAEALRVELAARRGELDRQSYAALLAAMGDCLAAMAVQGDA</sequence>
<evidence type="ECO:0000313" key="26">
    <source>
        <dbReference type="Proteomes" id="UP000317550"/>
    </source>
</evidence>
<reference evidence="26" key="1">
    <citation type="submission" date="2019-07" db="EMBL/GenBank/DDBJ databases">
        <title>Chitinimonas sp. nov., isolated from Ny-Alesund, arctica soil.</title>
        <authorList>
            <person name="Xu Q."/>
            <person name="Peng F."/>
        </authorList>
    </citation>
    <scope>NUCLEOTIDE SEQUENCE [LARGE SCALE GENOMIC DNA]</scope>
    <source>
        <strain evidence="26">R3-44</strain>
    </source>
</reference>
<dbReference type="Pfam" id="PF00512">
    <property type="entry name" value="HisKA"/>
    <property type="match status" value="1"/>
</dbReference>
<evidence type="ECO:0000256" key="8">
    <source>
        <dbReference type="ARBA" id="ARBA00022741"/>
    </source>
</evidence>
<dbReference type="FunFam" id="3.30.565.10:FF:000010">
    <property type="entry name" value="Sensor histidine kinase RcsC"/>
    <property type="match status" value="1"/>
</dbReference>
<feature type="domain" description="Response regulatory" evidence="22">
    <location>
        <begin position="625"/>
        <end position="741"/>
    </location>
</feature>
<dbReference type="AlphaFoldDB" id="A0A516SBV4"/>
<keyword evidence="26" id="KW-1185">Reference proteome</keyword>
<dbReference type="SUPFAM" id="SSF47226">
    <property type="entry name" value="Histidine-containing phosphotransfer domain, HPT domain"/>
    <property type="match status" value="1"/>
</dbReference>
<dbReference type="Gene3D" id="1.20.120.160">
    <property type="entry name" value="HPT domain"/>
    <property type="match status" value="1"/>
</dbReference>
<dbReference type="OrthoDB" id="9757990at2"/>
<evidence type="ECO:0000259" key="24">
    <source>
        <dbReference type="PROSITE" id="PS50894"/>
    </source>
</evidence>
<comment type="function">
    <text evidence="14">Member of the two-component regulatory system BvgS/BvgA. Phosphorylates BvgA via a four-step phosphorelay in response to environmental signals.</text>
</comment>
<dbReference type="KEGG" id="cari:FNU76_03810"/>
<evidence type="ECO:0000259" key="22">
    <source>
        <dbReference type="PROSITE" id="PS50110"/>
    </source>
</evidence>
<evidence type="ECO:0000259" key="21">
    <source>
        <dbReference type="PROSITE" id="PS50109"/>
    </source>
</evidence>
<dbReference type="SUPFAM" id="SSF47384">
    <property type="entry name" value="Homodimeric domain of signal transducing histidine kinase"/>
    <property type="match status" value="1"/>
</dbReference>
<evidence type="ECO:0000256" key="14">
    <source>
        <dbReference type="ARBA" id="ARBA00058004"/>
    </source>
</evidence>
<dbReference type="FunFam" id="1.10.287.130:FF:000002">
    <property type="entry name" value="Two-component osmosensing histidine kinase"/>
    <property type="match status" value="1"/>
</dbReference>
<evidence type="ECO:0000256" key="20">
    <source>
        <dbReference type="SAM" id="Coils"/>
    </source>
</evidence>
<dbReference type="InterPro" id="IPR036890">
    <property type="entry name" value="HATPase_C_sf"/>
</dbReference>
<dbReference type="GO" id="GO:0005886">
    <property type="term" value="C:plasma membrane"/>
    <property type="evidence" value="ECO:0007669"/>
    <property type="project" value="UniProtKB-SubCell"/>
</dbReference>
<dbReference type="SUPFAM" id="SSF55874">
    <property type="entry name" value="ATPase domain of HSP90 chaperone/DNA topoisomerase II/histidine kinase"/>
    <property type="match status" value="1"/>
</dbReference>
<dbReference type="RefSeq" id="WP_143856473.1">
    <property type="nucleotide sequence ID" value="NZ_CP041730.1"/>
</dbReference>
<evidence type="ECO:0000256" key="2">
    <source>
        <dbReference type="ARBA" id="ARBA00004651"/>
    </source>
</evidence>
<evidence type="ECO:0000256" key="7">
    <source>
        <dbReference type="ARBA" id="ARBA00022692"/>
    </source>
</evidence>
<dbReference type="CDD" id="cd16922">
    <property type="entry name" value="HATPase_EvgS-ArcB-TorS-like"/>
    <property type="match status" value="1"/>
</dbReference>
<evidence type="ECO:0000313" key="25">
    <source>
        <dbReference type="EMBL" id="QDQ25548.1"/>
    </source>
</evidence>
<evidence type="ECO:0000256" key="4">
    <source>
        <dbReference type="ARBA" id="ARBA00022475"/>
    </source>
</evidence>
<feature type="domain" description="HPt" evidence="24">
    <location>
        <begin position="771"/>
        <end position="865"/>
    </location>
</feature>
<keyword evidence="10" id="KW-0067">ATP-binding</keyword>
<keyword evidence="8" id="KW-0547">Nucleotide-binding</keyword>
<dbReference type="SMART" id="SM00448">
    <property type="entry name" value="REC"/>
    <property type="match status" value="1"/>
</dbReference>
<dbReference type="SMART" id="SM00388">
    <property type="entry name" value="HisKA"/>
    <property type="match status" value="1"/>
</dbReference>
<evidence type="ECO:0000259" key="23">
    <source>
        <dbReference type="PROSITE" id="PS50113"/>
    </source>
</evidence>
<dbReference type="InterPro" id="IPR000700">
    <property type="entry name" value="PAS-assoc_C"/>
</dbReference>
<evidence type="ECO:0000256" key="1">
    <source>
        <dbReference type="ARBA" id="ARBA00000085"/>
    </source>
</evidence>
<dbReference type="CDD" id="cd00082">
    <property type="entry name" value="HisKA"/>
    <property type="match status" value="1"/>
</dbReference>
<dbReference type="Gene3D" id="3.30.565.10">
    <property type="entry name" value="Histidine kinase-like ATPase, C-terminal domain"/>
    <property type="match status" value="1"/>
</dbReference>
<dbReference type="PANTHER" id="PTHR45339">
    <property type="entry name" value="HYBRID SIGNAL TRANSDUCTION HISTIDINE KINASE J"/>
    <property type="match status" value="1"/>
</dbReference>
<dbReference type="Pfam" id="PF13426">
    <property type="entry name" value="PAS_9"/>
    <property type="match status" value="1"/>
</dbReference>
<keyword evidence="7" id="KW-0812">Transmembrane</keyword>
<keyword evidence="11" id="KW-1133">Transmembrane helix</keyword>
<comment type="subcellular location">
    <subcellularLocation>
        <location evidence="2">Cell membrane</location>
        <topology evidence="2">Multi-pass membrane protein</topology>
    </subcellularLocation>
</comment>
<evidence type="ECO:0000256" key="13">
    <source>
        <dbReference type="ARBA" id="ARBA00023136"/>
    </source>
</evidence>
<dbReference type="Gene3D" id="3.40.50.2300">
    <property type="match status" value="1"/>
</dbReference>
<evidence type="ECO:0000256" key="17">
    <source>
        <dbReference type="ARBA" id="ARBA00070152"/>
    </source>
</evidence>
<dbReference type="Gene3D" id="3.30.450.20">
    <property type="entry name" value="PAS domain"/>
    <property type="match status" value="2"/>
</dbReference>